<comment type="caution">
    <text evidence="2">The sequence shown here is derived from an EMBL/GenBank/DDBJ whole genome shotgun (WGS) entry which is preliminary data.</text>
</comment>
<feature type="compositionally biased region" description="Low complexity" evidence="1">
    <location>
        <begin position="683"/>
        <end position="696"/>
    </location>
</feature>
<dbReference type="RefSeq" id="WP_379149521.1">
    <property type="nucleotide sequence ID" value="NZ_JBHSRJ010000001.1"/>
</dbReference>
<protein>
    <submittedName>
        <fullName evidence="2">Uncharacterized protein</fullName>
    </submittedName>
</protein>
<feature type="region of interest" description="Disordered" evidence="1">
    <location>
        <begin position="599"/>
        <end position="620"/>
    </location>
</feature>
<evidence type="ECO:0000256" key="1">
    <source>
        <dbReference type="SAM" id="MobiDB-lite"/>
    </source>
</evidence>
<accession>A0ABW1LEP7</accession>
<feature type="region of interest" description="Disordered" evidence="1">
    <location>
        <begin position="683"/>
        <end position="716"/>
    </location>
</feature>
<gene>
    <name evidence="2" type="ORF">ACFPYL_01215</name>
</gene>
<keyword evidence="3" id="KW-1185">Reference proteome</keyword>
<evidence type="ECO:0000313" key="3">
    <source>
        <dbReference type="Proteomes" id="UP001596135"/>
    </source>
</evidence>
<proteinExistence type="predicted"/>
<name>A0ABW1LEP7_9ACTN</name>
<evidence type="ECO:0000313" key="2">
    <source>
        <dbReference type="EMBL" id="MFC6041672.1"/>
    </source>
</evidence>
<reference evidence="3" key="1">
    <citation type="journal article" date="2019" name="Int. J. Syst. Evol. Microbiol.">
        <title>The Global Catalogue of Microorganisms (GCM) 10K type strain sequencing project: providing services to taxonomists for standard genome sequencing and annotation.</title>
        <authorList>
            <consortium name="The Broad Institute Genomics Platform"/>
            <consortium name="The Broad Institute Genome Sequencing Center for Infectious Disease"/>
            <person name="Wu L."/>
            <person name="Ma J."/>
        </authorList>
    </citation>
    <scope>NUCLEOTIDE SEQUENCE [LARGE SCALE GENOMIC DNA]</scope>
    <source>
        <strain evidence="3">CCUG 54522</strain>
    </source>
</reference>
<organism evidence="2 3">
    <name type="scientific">Nocardioides hankookensis</name>
    <dbReference type="NCBI Taxonomy" id="443157"/>
    <lineage>
        <taxon>Bacteria</taxon>
        <taxon>Bacillati</taxon>
        <taxon>Actinomycetota</taxon>
        <taxon>Actinomycetes</taxon>
        <taxon>Propionibacteriales</taxon>
        <taxon>Nocardioidaceae</taxon>
        <taxon>Nocardioides</taxon>
    </lineage>
</organism>
<feature type="compositionally biased region" description="Acidic residues" evidence="1">
    <location>
        <begin position="697"/>
        <end position="716"/>
    </location>
</feature>
<dbReference type="Proteomes" id="UP001596135">
    <property type="component" value="Unassembled WGS sequence"/>
</dbReference>
<dbReference type="EMBL" id="JBHSRJ010000001">
    <property type="protein sequence ID" value="MFC6041672.1"/>
    <property type="molecule type" value="Genomic_DNA"/>
</dbReference>
<sequence length="716" mass="76420">MTTSAKPPKTITVTGSDGETVDILNFSNTLPPASDVKSRNALVRAADARDLGLAEDAMYAIARAATDPGSMAAAVKAGLTSTEVIGAVDISMVTANVWLPEAFILMQPRAGGFAHSVPAPTIRGALDADGRPLVELDVEFDTHQHLHNYIVETVTLTKAHGRDYSDSILTKRVSRPGLAHVVRITFADGSDPFYVLCIRDGITRVVSSWAAQNPGLNAHELGEHIATSLLSRKDVKSAVGSETIARARGREELMTDLRGRFIAGTSGDLIAEEAVRIGQTLSLPMQICVDMTERAPSAVAPNAVFDDTMQSVIASVHGEFRPWEPTATQTAAIQRAIPRAVHARSLTSVVAEVAVSADLSKFNSVWNEAPATALWRAIYLMSIFTHDIEFNGLKRQLRELGVSRAISKRMYVSHLVTVIDAPWRRAKANTERQARRAWGNGGPVPSAMLGTDWDPVPTTDFTTLVPLALNGNQDAKNTLIVGGGIALITDKLLLADVGSALASGQVPFRASVDVVVEGLAESEFGLCLLAHVANAFDADRIAVNSYTKKELTTNPDLAKGTYLVPRPDPSNPYEVELDVNGHAKALGVYEVVYASNPGRAEDEKVKNDSPPQDETPARRANRLRKRLVAMLTDAVGTSTDLVATTNSDGGIIGGPFGDQATYATVDSFVRDLQLFVLSNAASVPSDAAASPANSNADDTDEADETWDEDGVDDDDA</sequence>